<organism evidence="5 6">
    <name type="scientific">Ganoderma sinense ZZ0214-1</name>
    <dbReference type="NCBI Taxonomy" id="1077348"/>
    <lineage>
        <taxon>Eukaryota</taxon>
        <taxon>Fungi</taxon>
        <taxon>Dikarya</taxon>
        <taxon>Basidiomycota</taxon>
        <taxon>Agaricomycotina</taxon>
        <taxon>Agaricomycetes</taxon>
        <taxon>Polyporales</taxon>
        <taxon>Polyporaceae</taxon>
        <taxon>Ganoderma</taxon>
    </lineage>
</organism>
<accession>A0A2G8RRE4</accession>
<dbReference type="InterPro" id="IPR046349">
    <property type="entry name" value="C1-like_sf"/>
</dbReference>
<comment type="caution">
    <text evidence="5">The sequence shown here is derived from an EMBL/GenBank/DDBJ whole genome shotgun (WGS) entry which is preliminary data.</text>
</comment>
<dbReference type="PROSITE" id="PS50081">
    <property type="entry name" value="ZF_DAG_PE_2"/>
    <property type="match status" value="1"/>
</dbReference>
<dbReference type="Pfam" id="PF00130">
    <property type="entry name" value="C1_1"/>
    <property type="match status" value="1"/>
</dbReference>
<feature type="domain" description="Phorbol-ester/DAG-type" evidence="4">
    <location>
        <begin position="595"/>
        <end position="649"/>
    </location>
</feature>
<dbReference type="STRING" id="1077348.A0A2G8RRE4"/>
<dbReference type="InterPro" id="IPR002219">
    <property type="entry name" value="PKC_DAG/PE"/>
</dbReference>
<keyword evidence="6" id="KW-1185">Reference proteome</keyword>
<dbReference type="OrthoDB" id="6270916at2759"/>
<dbReference type="Proteomes" id="UP000230002">
    <property type="component" value="Unassembled WGS sequence"/>
</dbReference>
<dbReference type="SMART" id="SM00109">
    <property type="entry name" value="C1"/>
    <property type="match status" value="1"/>
</dbReference>
<dbReference type="GO" id="GO:0046872">
    <property type="term" value="F:metal ion binding"/>
    <property type="evidence" value="ECO:0007669"/>
    <property type="project" value="UniProtKB-KW"/>
</dbReference>
<reference evidence="5 6" key="1">
    <citation type="journal article" date="2015" name="Sci. Rep.">
        <title>Chromosome-level genome map provides insights into diverse defense mechanisms in the medicinal fungus Ganoderma sinense.</title>
        <authorList>
            <person name="Zhu Y."/>
            <person name="Xu J."/>
            <person name="Sun C."/>
            <person name="Zhou S."/>
            <person name="Xu H."/>
            <person name="Nelson D.R."/>
            <person name="Qian J."/>
            <person name="Song J."/>
            <person name="Luo H."/>
            <person name="Xiang L."/>
            <person name="Li Y."/>
            <person name="Xu Z."/>
            <person name="Ji A."/>
            <person name="Wang L."/>
            <person name="Lu S."/>
            <person name="Hayward A."/>
            <person name="Sun W."/>
            <person name="Li X."/>
            <person name="Schwartz D.C."/>
            <person name="Wang Y."/>
            <person name="Chen S."/>
        </authorList>
    </citation>
    <scope>NUCLEOTIDE SEQUENCE [LARGE SCALE GENOMIC DNA]</scope>
    <source>
        <strain evidence="5 6">ZZ0214-1</strain>
    </source>
</reference>
<evidence type="ECO:0000313" key="5">
    <source>
        <dbReference type="EMBL" id="PIL24080.1"/>
    </source>
</evidence>
<evidence type="ECO:0000256" key="2">
    <source>
        <dbReference type="ARBA" id="ARBA00022833"/>
    </source>
</evidence>
<feature type="region of interest" description="Disordered" evidence="3">
    <location>
        <begin position="65"/>
        <end position="84"/>
    </location>
</feature>
<sequence>MTTPTTPTLRVDTSSVGPFVINSGPITQSPSSPRSSAFGTFSRDRARSISQTVLPSFRISGTRDVRSDAASSVQKQASVPPGMARARNESRKLLAHILSQLQSRVVPPPLLSTLVFGSGPTEKGNGSIFKSMRGAVKYTKTLPARRTHQPVPQDDTDSEEEDVEVFSTDTTLDLMNQLKDVLVLSIAHSWDIFYDSAPQTQRSLGDSEGVVRAPQLLSQCISILASVIAEDCRFKIAAPRPSRPPNSLQFAVLDVARFLLHTHRRDPRIISQIGFALLPAFLTFSPEMHSRLLGFFDDSVVGNLLADLRGFQGTRQIPSPSADLSYGDPTSNDEPPMVSILVDEVKEDSVPANADANWRRWMKALSPEDVAIRSTSAPLQDISVYHLSSIIPPLLAAILENIDLTSVNSSTLHRFHRLLSRIAESKPDAYLDALAVVAYHTPRARHAAISLLLSYWPHAVGHLTVSKPFPAINFHETIVRETQGVVVSRRPHTHPYSHQFVPWRFQASGPSIFAGVSQNDCHSCANTIEGFGLLCPMCMCVVHFDCYDYPDGSFFTQYGVAADPTVQKVAVHRFSHVLPQRHSAGPGVDVVHKEQHAFRPVNLFSLTLCFACKQPLWGPVAQALKCGSCKQFIHAACLTRSTPETLPKCRSTTVNDTYMTIAWKALRQSFADHYRDVFLTEADLPHRTYEEIAVFLSVLWTQLQILTNGLALGSIVVTQGKRVAEDKPLDEFELHYLVNLYQAYLASRAPPVSQALTDHYAENRMRPADAPLFFDWRVLTFVVSVVKTPPAPADGALNFSSTDLLAPGQLGQGDDGDEDSGHPYEVVTLAHMRDQLGEQLNLYAEPAAKYLLAHLLHLGFFQRVDAQAVLFDGGPHPERLQCAFPVPVGLEVSTEVETLVSAIEACLADIDLSVNEAGLLLLCRKDDDLATMLRDYIARGLSIPGVRSGADLQPWPNATQSRTSAASANNGGDYVAGRRALSSRYAARWLLALHDLDIEAYAVMIFDLLVEQAQELPVSDEFFLGKGRGLVEKREAVITERILHLILKLSQASVLFTTFDDLFQKWLGRASSLDVDQQMPIVSLSRLFNREFDTASQRLSALGDPRLTLTENPSIMTINPLKVIVDIATKSNEGYDNTLQWLCLFVRSGIEVSVPTYMELVSLGNRFGISLEVCSHLIKSALWSCWLKSMGRQDLQTVVAAIHAGIGPQLVTYLQMHHMVDDVTFLTSSGLILESEIQGLPSRRKLNAHGAAVTDPIIVNSSIIEALRSYVEMGLDEVSCVAAKFLDAFMHHATLVETYEVDNFILRNGSALSCGNSTLFNPQKFR</sequence>
<evidence type="ECO:0000259" key="4">
    <source>
        <dbReference type="PROSITE" id="PS50081"/>
    </source>
</evidence>
<evidence type="ECO:0000256" key="3">
    <source>
        <dbReference type="SAM" id="MobiDB-lite"/>
    </source>
</evidence>
<dbReference type="SUPFAM" id="SSF57889">
    <property type="entry name" value="Cysteine-rich domain"/>
    <property type="match status" value="1"/>
</dbReference>
<keyword evidence="1" id="KW-0479">Metal-binding</keyword>
<keyword evidence="2" id="KW-0862">Zinc</keyword>
<protein>
    <recommendedName>
        <fullName evidence="4">Phorbol-ester/DAG-type domain-containing protein</fullName>
    </recommendedName>
</protein>
<evidence type="ECO:0000313" key="6">
    <source>
        <dbReference type="Proteomes" id="UP000230002"/>
    </source>
</evidence>
<dbReference type="Gene3D" id="3.30.60.20">
    <property type="match status" value="1"/>
</dbReference>
<name>A0A2G8RRE4_9APHY</name>
<gene>
    <name evidence="5" type="ORF">GSI_13831</name>
</gene>
<dbReference type="EMBL" id="AYKW01000067">
    <property type="protein sequence ID" value="PIL24080.1"/>
    <property type="molecule type" value="Genomic_DNA"/>
</dbReference>
<dbReference type="CDD" id="cd00029">
    <property type="entry name" value="C1"/>
    <property type="match status" value="1"/>
</dbReference>
<evidence type="ECO:0000256" key="1">
    <source>
        <dbReference type="ARBA" id="ARBA00022723"/>
    </source>
</evidence>
<proteinExistence type="predicted"/>